<dbReference type="Gene3D" id="1.10.3290.10">
    <property type="entry name" value="Fido-like domain"/>
    <property type="match status" value="1"/>
</dbReference>
<dbReference type="EMBL" id="CP017150">
    <property type="protein sequence ID" value="AOP52494.1"/>
    <property type="molecule type" value="Genomic_DNA"/>
</dbReference>
<dbReference type="Pfam" id="PF02661">
    <property type="entry name" value="Fic"/>
    <property type="match status" value="1"/>
</dbReference>
<dbReference type="PANTHER" id="PTHR13504">
    <property type="entry name" value="FIDO DOMAIN-CONTAINING PROTEIN DDB_G0283145"/>
    <property type="match status" value="1"/>
</dbReference>
<dbReference type="PROSITE" id="PS51459">
    <property type="entry name" value="FIDO"/>
    <property type="match status" value="1"/>
</dbReference>
<dbReference type="PATRIC" id="fig|1703.10.peg.802"/>
<sequence length="407" mass="43588">MTVIEVPVPSLDSEELSWSPVNPDMLSRREVQRQTGIYRAALVPEIAGWEVHLPAEMHADVDDATGALARVDGFAAGKLGAGDRIGSPMPAILLRTESASSSQIEQLTTSALQLALAAIDETTKANATTVLGNVHAMETAIGVSGEISLQSILDMHRALLKSDRMMASEAGRFREQQVWIGPGGSGPWLADFVPPAHRRIPPAMEDLVEFIAREDLPVLVQAAVAHAQFETIHPFADGNGRTGRALVHAILKEKGLVTTSVIPISAGLLTDIGAYFAALGAFRSGDAGPIIAQFTRAARFASHAGRQLMDELLTVLQEMKQALAGVRRDSASWTLLPTLIAQPVVNLSFVAAALGTSQVTALRAIDTLVDRGILIEETGRRRNRVWRQPGVLSVLDDFADSARRSGR</sequence>
<name>A0A1D7W0M2_BREAU</name>
<accession>A0A1D7W0M2</accession>
<reference evidence="2" key="1">
    <citation type="submission" date="2016-09" db="EMBL/GenBank/DDBJ databases">
        <title>Complete Genome Sequence of Brevibacterium linens SMQ-1335.</title>
        <authorList>
            <person name="de Melo A.G."/>
            <person name="Labrie S.J."/>
            <person name="Dumaresq J."/>
            <person name="Roberts R.J."/>
            <person name="Tremblay D.M."/>
            <person name="Moineau S."/>
        </authorList>
    </citation>
    <scope>NUCLEOTIDE SEQUENCE [LARGE SCALE GENOMIC DNA]</scope>
    <source>
        <strain evidence="2">SMQ-1335</strain>
    </source>
</reference>
<dbReference type="InterPro" id="IPR003812">
    <property type="entry name" value="Fido"/>
</dbReference>
<protein>
    <submittedName>
        <fullName evidence="1">Fic family protein</fullName>
    </submittedName>
</protein>
<dbReference type="AlphaFoldDB" id="A0A1D7W0M2"/>
<gene>
    <name evidence="1" type="ORF">BLSMQ_0780</name>
</gene>
<dbReference type="eggNOG" id="COG3177">
    <property type="taxonomic scope" value="Bacteria"/>
</dbReference>
<proteinExistence type="predicted"/>
<organism evidence="1 2">
    <name type="scientific">Brevibacterium aurantiacum</name>
    <dbReference type="NCBI Taxonomy" id="273384"/>
    <lineage>
        <taxon>Bacteria</taxon>
        <taxon>Bacillati</taxon>
        <taxon>Actinomycetota</taxon>
        <taxon>Actinomycetes</taxon>
        <taxon>Micrococcales</taxon>
        <taxon>Brevibacteriaceae</taxon>
        <taxon>Brevibacterium</taxon>
    </lineage>
</organism>
<dbReference type="SUPFAM" id="SSF140931">
    <property type="entry name" value="Fic-like"/>
    <property type="match status" value="1"/>
</dbReference>
<dbReference type="RefSeq" id="WP_069599556.1">
    <property type="nucleotide sequence ID" value="NZ_CP017150.1"/>
</dbReference>
<dbReference type="KEGG" id="blin:BLSMQ_0780"/>
<evidence type="ECO:0000313" key="1">
    <source>
        <dbReference type="EMBL" id="AOP52494.1"/>
    </source>
</evidence>
<dbReference type="OrthoDB" id="9813719at2"/>
<dbReference type="InterPro" id="IPR040198">
    <property type="entry name" value="Fido_containing"/>
</dbReference>
<evidence type="ECO:0000313" key="2">
    <source>
        <dbReference type="Proteomes" id="UP000094793"/>
    </source>
</evidence>
<dbReference type="Proteomes" id="UP000094793">
    <property type="component" value="Chromosome"/>
</dbReference>
<dbReference type="PANTHER" id="PTHR13504:SF38">
    <property type="entry name" value="FIDO DOMAIN-CONTAINING PROTEIN"/>
    <property type="match status" value="1"/>
</dbReference>
<dbReference type="InterPro" id="IPR036597">
    <property type="entry name" value="Fido-like_dom_sf"/>
</dbReference>